<gene>
    <name evidence="2" type="ORF">UTRI_10019</name>
</gene>
<proteinExistence type="predicted"/>
<evidence type="ECO:0000313" key="3">
    <source>
        <dbReference type="Proteomes" id="UP000324022"/>
    </source>
</evidence>
<accession>A0A5C3DRZ2</accession>
<dbReference type="EMBL" id="OOIN01000001">
    <property type="protein sequence ID" value="SPO19966.1"/>
    <property type="molecule type" value="Genomic_DNA"/>
</dbReference>
<keyword evidence="3" id="KW-1185">Reference proteome</keyword>
<feature type="region of interest" description="Disordered" evidence="1">
    <location>
        <begin position="1"/>
        <end position="31"/>
    </location>
</feature>
<protein>
    <submittedName>
        <fullName evidence="2">Uncharacterized protein</fullName>
    </submittedName>
</protein>
<name>A0A5C3DRZ2_9BASI</name>
<feature type="region of interest" description="Disordered" evidence="1">
    <location>
        <begin position="87"/>
        <end position="106"/>
    </location>
</feature>
<feature type="compositionally biased region" description="Basic and acidic residues" evidence="1">
    <location>
        <begin position="87"/>
        <end position="97"/>
    </location>
</feature>
<dbReference type="Proteomes" id="UP000324022">
    <property type="component" value="Unassembled WGS sequence"/>
</dbReference>
<evidence type="ECO:0000313" key="2">
    <source>
        <dbReference type="EMBL" id="SPO19966.1"/>
    </source>
</evidence>
<dbReference type="AlphaFoldDB" id="A0A5C3DRZ2"/>
<organism evidence="2 3">
    <name type="scientific">Ustilago trichophora</name>
    <dbReference type="NCBI Taxonomy" id="86804"/>
    <lineage>
        <taxon>Eukaryota</taxon>
        <taxon>Fungi</taxon>
        <taxon>Dikarya</taxon>
        <taxon>Basidiomycota</taxon>
        <taxon>Ustilaginomycotina</taxon>
        <taxon>Ustilaginomycetes</taxon>
        <taxon>Ustilaginales</taxon>
        <taxon>Ustilaginaceae</taxon>
        <taxon>Ustilago</taxon>
    </lineage>
</organism>
<sequence>MSGTHRSPSGQPPSSPSGADDDDPVPSLSSRLYDLISQENCGRASPSFHHSKYTRSTTLVIASHAFSTGYPSAMVEHIESLSRTLEPGHKGLSDKRAIPAAGSQQNVKYRENKNFFSASLRPNGQLSSLNQGEKVSLAWSENTTLGG</sequence>
<evidence type="ECO:0000256" key="1">
    <source>
        <dbReference type="SAM" id="MobiDB-lite"/>
    </source>
</evidence>
<reference evidence="2 3" key="1">
    <citation type="submission" date="2018-03" db="EMBL/GenBank/DDBJ databases">
        <authorList>
            <person name="Guldener U."/>
        </authorList>
    </citation>
    <scope>NUCLEOTIDE SEQUENCE [LARGE SCALE GENOMIC DNA]</scope>
    <source>
        <strain evidence="2 3">NBRC100155</strain>
    </source>
</reference>